<gene>
    <name evidence="2" type="ORF">GCM10010178_42650</name>
</gene>
<comment type="caution">
    <text evidence="2">The sequence shown here is derived from an EMBL/GenBank/DDBJ whole genome shotgun (WGS) entry which is preliminary data.</text>
</comment>
<name>A0ABQ2UN67_9PSEU</name>
<dbReference type="PROSITE" id="PS50880">
    <property type="entry name" value="TOPRIM"/>
    <property type="match status" value="1"/>
</dbReference>
<dbReference type="Gene3D" id="3.40.1360.10">
    <property type="match status" value="1"/>
</dbReference>
<dbReference type="EMBL" id="BMRE01000018">
    <property type="protein sequence ID" value="GGU45681.1"/>
    <property type="molecule type" value="Genomic_DNA"/>
</dbReference>
<evidence type="ECO:0000313" key="2">
    <source>
        <dbReference type="EMBL" id="GGU45681.1"/>
    </source>
</evidence>
<evidence type="ECO:0000313" key="3">
    <source>
        <dbReference type="Proteomes" id="UP000649573"/>
    </source>
</evidence>
<dbReference type="CDD" id="cd01029">
    <property type="entry name" value="TOPRIM_primases"/>
    <property type="match status" value="1"/>
</dbReference>
<accession>A0ABQ2UN67</accession>
<sequence length="186" mass="20619">MAPSVRDLVDKYRLGFVDDPLPGHEQYQGMLAIPYLRWAPRIGWSVATMRFRCLLANCDHGGHRGGKYASMPEHPPRIYNTLALLDDTDDIGVTEGEFDAITASVSGIPTIGIPGADAWRKHFREPLLGYRHVYVFTDGDRAGNAFGELLIKELPNALIVPMPTGEDVSSLVLKHGKHALLERTRT</sequence>
<keyword evidence="3" id="KW-1185">Reference proteome</keyword>
<dbReference type="InterPro" id="IPR034154">
    <property type="entry name" value="TOPRIM_DnaG/twinkle"/>
</dbReference>
<evidence type="ECO:0000259" key="1">
    <source>
        <dbReference type="PROSITE" id="PS50880"/>
    </source>
</evidence>
<dbReference type="Proteomes" id="UP000649573">
    <property type="component" value="Unassembled WGS sequence"/>
</dbReference>
<dbReference type="SUPFAM" id="SSF56731">
    <property type="entry name" value="DNA primase core"/>
    <property type="match status" value="1"/>
</dbReference>
<reference evidence="3" key="1">
    <citation type="journal article" date="2019" name="Int. J. Syst. Evol. Microbiol.">
        <title>The Global Catalogue of Microorganisms (GCM) 10K type strain sequencing project: providing services to taxonomists for standard genome sequencing and annotation.</title>
        <authorList>
            <consortium name="The Broad Institute Genomics Platform"/>
            <consortium name="The Broad Institute Genome Sequencing Center for Infectious Disease"/>
            <person name="Wu L."/>
            <person name="Ma J."/>
        </authorList>
    </citation>
    <scope>NUCLEOTIDE SEQUENCE [LARGE SCALE GENOMIC DNA]</scope>
    <source>
        <strain evidence="3">JCM 3296</strain>
    </source>
</reference>
<dbReference type="InterPro" id="IPR006171">
    <property type="entry name" value="TOPRIM_dom"/>
</dbReference>
<dbReference type="Pfam" id="PF13155">
    <property type="entry name" value="Toprim_2"/>
    <property type="match status" value="1"/>
</dbReference>
<protein>
    <recommendedName>
        <fullName evidence="1">Toprim domain-containing protein</fullName>
    </recommendedName>
</protein>
<organism evidence="2 3">
    <name type="scientific">Lentzea flava</name>
    <dbReference type="NCBI Taxonomy" id="103732"/>
    <lineage>
        <taxon>Bacteria</taxon>
        <taxon>Bacillati</taxon>
        <taxon>Actinomycetota</taxon>
        <taxon>Actinomycetes</taxon>
        <taxon>Pseudonocardiales</taxon>
        <taxon>Pseudonocardiaceae</taxon>
        <taxon>Lentzea</taxon>
    </lineage>
</organism>
<feature type="domain" description="Toprim" evidence="1">
    <location>
        <begin position="89"/>
        <end position="169"/>
    </location>
</feature>
<proteinExistence type="predicted"/>